<sequence length="166" mass="19140">MIVSAMQDGMANRIADYGCAMKRKLRRVRAATQWPSHNQVQRRERVCRFTARAMSAFCRRCQPRQCEKSEKASYFVEGGLCSALERQDGVKIERWWKCDLRWGKACSGARELFAGVKCIRGNTYVDMVKSKSDMETTAKSRRLHQGKRFDEIETALMSKCIEQTVV</sequence>
<organism evidence="1 2">
    <name type="scientific">Nannochloropsis gaditana</name>
    <dbReference type="NCBI Taxonomy" id="72520"/>
    <lineage>
        <taxon>Eukaryota</taxon>
        <taxon>Sar</taxon>
        <taxon>Stramenopiles</taxon>
        <taxon>Ochrophyta</taxon>
        <taxon>Eustigmatophyceae</taxon>
        <taxon>Eustigmatales</taxon>
        <taxon>Monodopsidaceae</taxon>
        <taxon>Nannochloropsis</taxon>
    </lineage>
</organism>
<comment type="caution">
    <text evidence="1">The sequence shown here is derived from an EMBL/GenBank/DDBJ whole genome shotgun (WGS) entry which is preliminary data.</text>
</comment>
<dbReference type="AlphaFoldDB" id="W7TQU1"/>
<protein>
    <submittedName>
        <fullName evidence="1">Uncharacterized protein</fullName>
    </submittedName>
</protein>
<proteinExistence type="predicted"/>
<evidence type="ECO:0000313" key="1">
    <source>
        <dbReference type="EMBL" id="EWM29525.1"/>
    </source>
</evidence>
<dbReference type="Proteomes" id="UP000019335">
    <property type="component" value="Chromosome 2"/>
</dbReference>
<dbReference type="EMBL" id="AZIL01000126">
    <property type="protein sequence ID" value="EWM29525.1"/>
    <property type="molecule type" value="Genomic_DNA"/>
</dbReference>
<evidence type="ECO:0000313" key="2">
    <source>
        <dbReference type="Proteomes" id="UP000019335"/>
    </source>
</evidence>
<accession>W7TQU1</accession>
<keyword evidence="2" id="KW-1185">Reference proteome</keyword>
<reference evidence="1 2" key="1">
    <citation type="journal article" date="2014" name="Mol. Plant">
        <title>Chromosome Scale Genome Assembly and Transcriptome Profiling of Nannochloropsis gaditana in Nitrogen Depletion.</title>
        <authorList>
            <person name="Corteggiani Carpinelli E."/>
            <person name="Telatin A."/>
            <person name="Vitulo N."/>
            <person name="Forcato C."/>
            <person name="D'Angelo M."/>
            <person name="Schiavon R."/>
            <person name="Vezzi A."/>
            <person name="Giacometti G.M."/>
            <person name="Morosinotto T."/>
            <person name="Valle G."/>
        </authorList>
    </citation>
    <scope>NUCLEOTIDE SEQUENCE [LARGE SCALE GENOMIC DNA]</scope>
    <source>
        <strain evidence="1 2">B-31</strain>
    </source>
</reference>
<name>W7TQU1_9STRA</name>
<gene>
    <name evidence="1" type="ORF">Naga_100006g62</name>
</gene>